<sequence length="76" mass="7780">MTALWRSVLSALSDPAAADREQVLAHGAVALALQRDLAATPTDVLDDGLHEFGITLGAATTTAALDTRRAALAQPG</sequence>
<name>A0A7W9V2V0_9ACTN</name>
<comment type="caution">
    <text evidence="1">The sequence shown here is derived from an EMBL/GenBank/DDBJ whole genome shotgun (WGS) entry which is preliminary data.</text>
</comment>
<evidence type="ECO:0000313" key="1">
    <source>
        <dbReference type="EMBL" id="MBB5939239.1"/>
    </source>
</evidence>
<dbReference type="Proteomes" id="UP000588098">
    <property type="component" value="Unassembled WGS sequence"/>
</dbReference>
<reference evidence="1 2" key="1">
    <citation type="submission" date="2020-08" db="EMBL/GenBank/DDBJ databases">
        <title>Genomic Encyclopedia of Type Strains, Phase III (KMG-III): the genomes of soil and plant-associated and newly described type strains.</title>
        <authorList>
            <person name="Whitman W."/>
        </authorList>
    </citation>
    <scope>NUCLEOTIDE SEQUENCE [LARGE SCALE GENOMIC DNA]</scope>
    <source>
        <strain evidence="1 2">CECT 8305</strain>
    </source>
</reference>
<dbReference type="EMBL" id="JACHJL010000022">
    <property type="protein sequence ID" value="MBB5939239.1"/>
    <property type="molecule type" value="Genomic_DNA"/>
</dbReference>
<protein>
    <submittedName>
        <fullName evidence="1">Uncharacterized protein</fullName>
    </submittedName>
</protein>
<dbReference type="AlphaFoldDB" id="A0A7W9V2V0"/>
<evidence type="ECO:0000313" key="2">
    <source>
        <dbReference type="Proteomes" id="UP000588098"/>
    </source>
</evidence>
<accession>A0A7W9V2V0</accession>
<keyword evidence="2" id="KW-1185">Reference proteome</keyword>
<organism evidence="1 2">
    <name type="scientific">Streptomyces zagrosensis</name>
    <dbReference type="NCBI Taxonomy" id="1042984"/>
    <lineage>
        <taxon>Bacteria</taxon>
        <taxon>Bacillati</taxon>
        <taxon>Actinomycetota</taxon>
        <taxon>Actinomycetes</taxon>
        <taxon>Kitasatosporales</taxon>
        <taxon>Streptomycetaceae</taxon>
        <taxon>Streptomyces</taxon>
    </lineage>
</organism>
<proteinExistence type="predicted"/>
<dbReference type="RefSeq" id="WP_184577984.1">
    <property type="nucleotide sequence ID" value="NZ_JACHJL010000022.1"/>
</dbReference>
<gene>
    <name evidence="1" type="ORF">FHS42_006332</name>
</gene>